<dbReference type="Proteomes" id="UP000813461">
    <property type="component" value="Unassembled WGS sequence"/>
</dbReference>
<feature type="chain" id="PRO_5035449836" evidence="3">
    <location>
        <begin position="23"/>
        <end position="573"/>
    </location>
</feature>
<evidence type="ECO:0000256" key="2">
    <source>
        <dbReference type="ARBA" id="ARBA00023002"/>
    </source>
</evidence>
<dbReference type="PROSITE" id="PS51387">
    <property type="entry name" value="FAD_PCMH"/>
    <property type="match status" value="1"/>
</dbReference>
<dbReference type="InterPro" id="IPR012951">
    <property type="entry name" value="BBE"/>
</dbReference>
<sequence>MSFFRARFLIATGLSLIAHVAAQNTTRCRNIPSDSAWPSIDHWHTLNTTVSGRLIKTTPAGHVCHDPTYDTAACEALNATWIYPWGHFDDPSGFMSAYHQNASCNPYTPESSPCLQGNYVEYAIEVHTAADIAAGIHFAKARNIRLVIKNTGHDYLGKSTGKGALSLWMHKLKETQVLNYTSEAYSGPAMKMGAGVQAFEAYTAAHNAGLAVLGGQCITVGIAGGYTQGGGHALLSGKHGMGADQALEWEVVTTNGTLLTASPTENSDLYWALSGGGGGTYGVVVSLTARAHLDTIMGGLTLAFASPSGTIDDDVLWDAVSFFQQRALPGIVDAGAHIQWAVAGPIFFIGETSIPGATEDDMRSIMKPFTDYLTNQGLAYQMNVTSYPNFYEHADHYIGPFPYGTFYSAQIQGGAMISRSTALSNSTGPELIKRLRHIGTTSNFTVISYGFNGTIKDPSTPSNAVHTGWRELLSYFVISQQWNYNVPFSVMDEQERQLTEQIMPPLQELASGAYMNEADFRNPRWQEEFYGSNWEKLSSLKKKWDPTGILYAKTAVGSEAWEEDEEGRLCRKY</sequence>
<dbReference type="EMBL" id="JAGMVJ010000014">
    <property type="protein sequence ID" value="KAH7082368.1"/>
    <property type="molecule type" value="Genomic_DNA"/>
</dbReference>
<dbReference type="InterPro" id="IPR006094">
    <property type="entry name" value="Oxid_FAD_bind_N"/>
</dbReference>
<keyword evidence="6" id="KW-1185">Reference proteome</keyword>
<dbReference type="OrthoDB" id="9983560at2759"/>
<dbReference type="Gene3D" id="3.30.465.10">
    <property type="match status" value="2"/>
</dbReference>
<dbReference type="PANTHER" id="PTHR13878:SF91">
    <property type="entry name" value="FAD BINDING DOMAIN PROTEIN (AFU_ORTHOLOGUE AFUA_6G12070)-RELATED"/>
    <property type="match status" value="1"/>
</dbReference>
<dbReference type="SUPFAM" id="SSF56176">
    <property type="entry name" value="FAD-binding/transporter-associated domain-like"/>
    <property type="match status" value="1"/>
</dbReference>
<reference evidence="5" key="1">
    <citation type="journal article" date="2021" name="Nat. Commun.">
        <title>Genetic determinants of endophytism in the Arabidopsis root mycobiome.</title>
        <authorList>
            <person name="Mesny F."/>
            <person name="Miyauchi S."/>
            <person name="Thiergart T."/>
            <person name="Pickel B."/>
            <person name="Atanasova L."/>
            <person name="Karlsson M."/>
            <person name="Huettel B."/>
            <person name="Barry K.W."/>
            <person name="Haridas S."/>
            <person name="Chen C."/>
            <person name="Bauer D."/>
            <person name="Andreopoulos W."/>
            <person name="Pangilinan J."/>
            <person name="LaButti K."/>
            <person name="Riley R."/>
            <person name="Lipzen A."/>
            <person name="Clum A."/>
            <person name="Drula E."/>
            <person name="Henrissat B."/>
            <person name="Kohler A."/>
            <person name="Grigoriev I.V."/>
            <person name="Martin F.M."/>
            <person name="Hacquard S."/>
        </authorList>
    </citation>
    <scope>NUCLEOTIDE SEQUENCE</scope>
    <source>
        <strain evidence="5">MPI-SDFR-AT-0120</strain>
    </source>
</reference>
<evidence type="ECO:0000256" key="3">
    <source>
        <dbReference type="SAM" id="SignalP"/>
    </source>
</evidence>
<comment type="caution">
    <text evidence="5">The sequence shown here is derived from an EMBL/GenBank/DDBJ whole genome shotgun (WGS) entry which is preliminary data.</text>
</comment>
<dbReference type="GO" id="GO:0071949">
    <property type="term" value="F:FAD binding"/>
    <property type="evidence" value="ECO:0007669"/>
    <property type="project" value="InterPro"/>
</dbReference>
<accession>A0A8K0R3H7</accession>
<dbReference type="Pfam" id="PF08031">
    <property type="entry name" value="BBE"/>
    <property type="match status" value="1"/>
</dbReference>
<keyword evidence="2" id="KW-0560">Oxidoreductase</keyword>
<keyword evidence="3" id="KW-0732">Signal</keyword>
<proteinExistence type="inferred from homology"/>
<gene>
    <name evidence="5" type="ORF">FB567DRAFT_531120</name>
</gene>
<feature type="signal peptide" evidence="3">
    <location>
        <begin position="1"/>
        <end position="22"/>
    </location>
</feature>
<dbReference type="AlphaFoldDB" id="A0A8K0R3H7"/>
<name>A0A8K0R3H7_9PLEO</name>
<organism evidence="5 6">
    <name type="scientific">Paraphoma chrysanthemicola</name>
    <dbReference type="NCBI Taxonomy" id="798071"/>
    <lineage>
        <taxon>Eukaryota</taxon>
        <taxon>Fungi</taxon>
        <taxon>Dikarya</taxon>
        <taxon>Ascomycota</taxon>
        <taxon>Pezizomycotina</taxon>
        <taxon>Dothideomycetes</taxon>
        <taxon>Pleosporomycetidae</taxon>
        <taxon>Pleosporales</taxon>
        <taxon>Pleosporineae</taxon>
        <taxon>Phaeosphaeriaceae</taxon>
        <taxon>Paraphoma</taxon>
    </lineage>
</organism>
<evidence type="ECO:0000313" key="6">
    <source>
        <dbReference type="Proteomes" id="UP000813461"/>
    </source>
</evidence>
<dbReference type="InterPro" id="IPR016169">
    <property type="entry name" value="FAD-bd_PCMH_sub2"/>
</dbReference>
<dbReference type="Pfam" id="PF01565">
    <property type="entry name" value="FAD_binding_4"/>
    <property type="match status" value="1"/>
</dbReference>
<comment type="similarity">
    <text evidence="1">Belongs to the oxygen-dependent FAD-linked oxidoreductase family.</text>
</comment>
<dbReference type="GO" id="GO:0016491">
    <property type="term" value="F:oxidoreductase activity"/>
    <property type="evidence" value="ECO:0007669"/>
    <property type="project" value="UniProtKB-KW"/>
</dbReference>
<dbReference type="PANTHER" id="PTHR13878">
    <property type="entry name" value="GULONOLACTONE OXIDASE"/>
    <property type="match status" value="1"/>
</dbReference>
<evidence type="ECO:0000313" key="5">
    <source>
        <dbReference type="EMBL" id="KAH7082368.1"/>
    </source>
</evidence>
<dbReference type="InterPro" id="IPR016166">
    <property type="entry name" value="FAD-bd_PCMH"/>
</dbReference>
<evidence type="ECO:0000256" key="1">
    <source>
        <dbReference type="ARBA" id="ARBA00005466"/>
    </source>
</evidence>
<dbReference type="InterPro" id="IPR050432">
    <property type="entry name" value="FAD-linked_Oxidoreductases_BP"/>
</dbReference>
<feature type="domain" description="FAD-binding PCMH-type" evidence="4">
    <location>
        <begin position="115"/>
        <end position="294"/>
    </location>
</feature>
<dbReference type="InterPro" id="IPR036318">
    <property type="entry name" value="FAD-bd_PCMH-like_sf"/>
</dbReference>
<evidence type="ECO:0000259" key="4">
    <source>
        <dbReference type="PROSITE" id="PS51387"/>
    </source>
</evidence>
<protein>
    <submittedName>
        <fullName evidence="5">FAD binding domain protein</fullName>
    </submittedName>
</protein>